<evidence type="ECO:0000256" key="1">
    <source>
        <dbReference type="ARBA" id="ARBA00004651"/>
    </source>
</evidence>
<keyword evidence="2" id="KW-1003">Cell membrane</keyword>
<dbReference type="PANTHER" id="PTHR21137">
    <property type="entry name" value="ODORANT RECEPTOR"/>
    <property type="match status" value="1"/>
</dbReference>
<sequence>MGNYTVNIARRSIIINYQIILFSKTLSTFFVVLVVIISLPISLAILIDIYNSWKRRDIINIIRHSTIVGPYAAGVLKMFLMYYKRKSGQYIIEEIDSDYSHYNSLKDSYKEIINKSIANNLLYSEKCWALTVVVCVMVFPFMAVTQTIYSYLVTSEPVKYMIHDVIIPYIEPEGRFDSPIFEICFVYMLYCCLVYVINFIGYDGFFGLSINHACLKMELYCKALEDALKEDNEVDMHKKIVQVIQEQNKLKRFVDLIQDTFNFWLGLILIATMIQIGTCMYLISEGYGLDLRYVIFITGTVIHIYLPCRYSAKLQHMSLETATLIYCAGWEVVPSNKIRKTILFIIARAQVPIEITAFNLLIFDMDLFVTILNSSYSMYTLLRN</sequence>
<reference evidence="11" key="1">
    <citation type="submission" date="2022-03" db="EMBL/GenBank/DDBJ databases">
        <authorList>
            <person name="Tunstrom K."/>
        </authorList>
    </citation>
    <scope>NUCLEOTIDE SEQUENCE</scope>
</reference>
<keyword evidence="7 10" id="KW-0472">Membrane</keyword>
<evidence type="ECO:0000256" key="3">
    <source>
        <dbReference type="ARBA" id="ARBA00022606"/>
    </source>
</evidence>
<name>A0AAU9UUV0_EUPED</name>
<keyword evidence="3 10" id="KW-0716">Sensory transduction</keyword>
<evidence type="ECO:0000256" key="6">
    <source>
        <dbReference type="ARBA" id="ARBA00022989"/>
    </source>
</evidence>
<comment type="caution">
    <text evidence="10">Lacks conserved residue(s) required for the propagation of feature annotation.</text>
</comment>
<evidence type="ECO:0000256" key="4">
    <source>
        <dbReference type="ARBA" id="ARBA00022692"/>
    </source>
</evidence>
<keyword evidence="9 10" id="KW-0807">Transducer</keyword>
<evidence type="ECO:0000256" key="10">
    <source>
        <dbReference type="RuleBase" id="RU351113"/>
    </source>
</evidence>
<dbReference type="AlphaFoldDB" id="A0AAU9UUV0"/>
<dbReference type="InterPro" id="IPR004117">
    <property type="entry name" value="7tm6_olfct_rcpt"/>
</dbReference>
<feature type="transmembrane region" description="Helical" evidence="10">
    <location>
        <begin position="261"/>
        <end position="283"/>
    </location>
</feature>
<dbReference type="Pfam" id="PF02949">
    <property type="entry name" value="7tm_6"/>
    <property type="match status" value="1"/>
</dbReference>
<feature type="transmembrane region" description="Helical" evidence="10">
    <location>
        <begin position="67"/>
        <end position="83"/>
    </location>
</feature>
<dbReference type="GO" id="GO:0004984">
    <property type="term" value="F:olfactory receptor activity"/>
    <property type="evidence" value="ECO:0007669"/>
    <property type="project" value="InterPro"/>
</dbReference>
<feature type="transmembrane region" description="Helical" evidence="10">
    <location>
        <begin position="289"/>
        <end position="308"/>
    </location>
</feature>
<keyword evidence="12" id="KW-1185">Reference proteome</keyword>
<dbReference type="Proteomes" id="UP001153954">
    <property type="component" value="Unassembled WGS sequence"/>
</dbReference>
<gene>
    <name evidence="11" type="ORF">EEDITHA_LOCUS16396</name>
</gene>
<protein>
    <recommendedName>
        <fullName evidence="10">Odorant receptor</fullName>
    </recommendedName>
</protein>
<dbReference type="GO" id="GO:0005886">
    <property type="term" value="C:plasma membrane"/>
    <property type="evidence" value="ECO:0007669"/>
    <property type="project" value="UniProtKB-SubCell"/>
</dbReference>
<organism evidence="11 12">
    <name type="scientific">Euphydryas editha</name>
    <name type="common">Edith's checkerspot</name>
    <dbReference type="NCBI Taxonomy" id="104508"/>
    <lineage>
        <taxon>Eukaryota</taxon>
        <taxon>Metazoa</taxon>
        <taxon>Ecdysozoa</taxon>
        <taxon>Arthropoda</taxon>
        <taxon>Hexapoda</taxon>
        <taxon>Insecta</taxon>
        <taxon>Pterygota</taxon>
        <taxon>Neoptera</taxon>
        <taxon>Endopterygota</taxon>
        <taxon>Lepidoptera</taxon>
        <taxon>Glossata</taxon>
        <taxon>Ditrysia</taxon>
        <taxon>Papilionoidea</taxon>
        <taxon>Nymphalidae</taxon>
        <taxon>Nymphalinae</taxon>
        <taxon>Euphydryas</taxon>
    </lineage>
</organism>
<evidence type="ECO:0000256" key="2">
    <source>
        <dbReference type="ARBA" id="ARBA00022475"/>
    </source>
</evidence>
<comment type="similarity">
    <text evidence="10">Belongs to the insect chemoreceptor superfamily. Heteromeric odorant receptor channel (TC 1.A.69) family.</text>
</comment>
<proteinExistence type="inferred from homology"/>
<evidence type="ECO:0000313" key="11">
    <source>
        <dbReference type="EMBL" id="CAH2101662.1"/>
    </source>
</evidence>
<dbReference type="GO" id="GO:0007165">
    <property type="term" value="P:signal transduction"/>
    <property type="evidence" value="ECO:0007669"/>
    <property type="project" value="UniProtKB-KW"/>
</dbReference>
<accession>A0AAU9UUV0</accession>
<dbReference type="GO" id="GO:0005549">
    <property type="term" value="F:odorant binding"/>
    <property type="evidence" value="ECO:0007669"/>
    <property type="project" value="InterPro"/>
</dbReference>
<feature type="transmembrane region" description="Helical" evidence="10">
    <location>
        <begin position="180"/>
        <end position="200"/>
    </location>
</feature>
<evidence type="ECO:0000256" key="7">
    <source>
        <dbReference type="ARBA" id="ARBA00023136"/>
    </source>
</evidence>
<comment type="caution">
    <text evidence="11">The sequence shown here is derived from an EMBL/GenBank/DDBJ whole genome shotgun (WGS) entry which is preliminary data.</text>
</comment>
<keyword evidence="6 10" id="KW-1133">Transmembrane helix</keyword>
<dbReference type="PANTHER" id="PTHR21137:SF35">
    <property type="entry name" value="ODORANT RECEPTOR 19A-RELATED"/>
    <property type="match status" value="1"/>
</dbReference>
<keyword evidence="8 10" id="KW-0675">Receptor</keyword>
<evidence type="ECO:0000256" key="8">
    <source>
        <dbReference type="ARBA" id="ARBA00023170"/>
    </source>
</evidence>
<evidence type="ECO:0000313" key="12">
    <source>
        <dbReference type="Proteomes" id="UP001153954"/>
    </source>
</evidence>
<keyword evidence="5 10" id="KW-0552">Olfaction</keyword>
<evidence type="ECO:0000256" key="9">
    <source>
        <dbReference type="ARBA" id="ARBA00023224"/>
    </source>
</evidence>
<feature type="transmembrane region" description="Helical" evidence="10">
    <location>
        <begin position="21"/>
        <end position="47"/>
    </location>
</feature>
<dbReference type="EMBL" id="CAKOGL010000024">
    <property type="protein sequence ID" value="CAH2101662.1"/>
    <property type="molecule type" value="Genomic_DNA"/>
</dbReference>
<keyword evidence="4 10" id="KW-0812">Transmembrane</keyword>
<feature type="transmembrane region" description="Helical" evidence="10">
    <location>
        <begin position="127"/>
        <end position="152"/>
    </location>
</feature>
<comment type="subcellular location">
    <subcellularLocation>
        <location evidence="1 10">Cell membrane</location>
        <topology evidence="1 10">Multi-pass membrane protein</topology>
    </subcellularLocation>
</comment>
<evidence type="ECO:0000256" key="5">
    <source>
        <dbReference type="ARBA" id="ARBA00022725"/>
    </source>
</evidence>